<dbReference type="Gene3D" id="3.40.50.1820">
    <property type="entry name" value="alpha/beta hydrolase"/>
    <property type="match status" value="1"/>
</dbReference>
<dbReference type="AlphaFoldDB" id="A0A9N8X499"/>
<evidence type="ECO:0000313" key="4">
    <source>
        <dbReference type="Proteomes" id="UP000789704"/>
    </source>
</evidence>
<dbReference type="RefSeq" id="WP_228880177.1">
    <property type="nucleotide sequence ID" value="NZ_CAJQZC010000007.1"/>
</dbReference>
<keyword evidence="4" id="KW-1185">Reference proteome</keyword>
<organism evidence="3 4">
    <name type="scientific">Paraburkholderia saeva</name>
    <dbReference type="NCBI Taxonomy" id="2777537"/>
    <lineage>
        <taxon>Bacteria</taxon>
        <taxon>Pseudomonadati</taxon>
        <taxon>Pseudomonadota</taxon>
        <taxon>Betaproteobacteria</taxon>
        <taxon>Burkholderiales</taxon>
        <taxon>Burkholderiaceae</taxon>
        <taxon>Paraburkholderia</taxon>
    </lineage>
</organism>
<dbReference type="InterPro" id="IPR050266">
    <property type="entry name" value="AB_hydrolase_sf"/>
</dbReference>
<name>A0A9N8X499_9BURK</name>
<dbReference type="GO" id="GO:0016020">
    <property type="term" value="C:membrane"/>
    <property type="evidence" value="ECO:0007669"/>
    <property type="project" value="TreeGrafter"/>
</dbReference>
<sequence length="271" mass="30304">MKTKTGALLIHGLGGTEYDLGGLRKTLGKAGIDAHAILLPGHGETPERLATIRAEDWVGAALARYEELAAQYDEFHIIGMCMGALVSIALCDAVAHTKGRLVLLSPPVHIDGWKVPWYGAIRHLFYRIPGLARRMKVREAEPFGIKNPLMRGIVRSRMERGHNLHYRWVPLASVRQVDRLRRRVKRCAGRITCPTVIAHARADELTSLRSATFLESRIADARTVVLENSYHMICIDNDSHLVEQTVLKFLGLPAQAPSRFSRRLQERARAA</sequence>
<dbReference type="EMBL" id="CAJQZC010000007">
    <property type="protein sequence ID" value="CAG4909551.1"/>
    <property type="molecule type" value="Genomic_DNA"/>
</dbReference>
<dbReference type="EC" id="3.1.1.1" evidence="3"/>
<protein>
    <submittedName>
        <fullName evidence="3">Carboxylesterase</fullName>
        <ecNumber evidence="3">3.1.1.1</ecNumber>
    </submittedName>
</protein>
<feature type="domain" description="Serine aminopeptidase S33" evidence="2">
    <location>
        <begin position="8"/>
        <end position="237"/>
    </location>
</feature>
<dbReference type="PANTHER" id="PTHR43798:SF31">
    <property type="entry name" value="AB HYDROLASE SUPERFAMILY PROTEIN YCLE"/>
    <property type="match status" value="1"/>
</dbReference>
<dbReference type="InterPro" id="IPR029058">
    <property type="entry name" value="AB_hydrolase_fold"/>
</dbReference>
<comment type="caution">
    <text evidence="3">The sequence shown here is derived from an EMBL/GenBank/DDBJ whole genome shotgun (WGS) entry which is preliminary data.</text>
</comment>
<dbReference type="InterPro" id="IPR012354">
    <property type="entry name" value="Esterase_lipase"/>
</dbReference>
<gene>
    <name evidence="3" type="primary">est</name>
    <name evidence="3" type="ORF">LMG31841_03879</name>
</gene>
<proteinExistence type="predicted"/>
<dbReference type="GO" id="GO:0106435">
    <property type="term" value="F:carboxylesterase activity"/>
    <property type="evidence" value="ECO:0007669"/>
    <property type="project" value="UniProtKB-EC"/>
</dbReference>
<evidence type="ECO:0000259" key="2">
    <source>
        <dbReference type="Pfam" id="PF12146"/>
    </source>
</evidence>
<dbReference type="Proteomes" id="UP000789704">
    <property type="component" value="Unassembled WGS sequence"/>
</dbReference>
<evidence type="ECO:0000313" key="3">
    <source>
        <dbReference type="EMBL" id="CAG4909551.1"/>
    </source>
</evidence>
<keyword evidence="1 3" id="KW-0378">Hydrolase</keyword>
<evidence type="ECO:0000256" key="1">
    <source>
        <dbReference type="ARBA" id="ARBA00022801"/>
    </source>
</evidence>
<accession>A0A9N8X499</accession>
<dbReference type="Pfam" id="PF12146">
    <property type="entry name" value="Hydrolase_4"/>
    <property type="match status" value="1"/>
</dbReference>
<dbReference type="InterPro" id="IPR022742">
    <property type="entry name" value="Hydrolase_4"/>
</dbReference>
<dbReference type="PANTHER" id="PTHR43798">
    <property type="entry name" value="MONOACYLGLYCEROL LIPASE"/>
    <property type="match status" value="1"/>
</dbReference>
<dbReference type="PIRSF" id="PIRSF017388">
    <property type="entry name" value="Esterase_lipase"/>
    <property type="match status" value="1"/>
</dbReference>
<reference evidence="3" key="1">
    <citation type="submission" date="2021-04" db="EMBL/GenBank/DDBJ databases">
        <authorList>
            <person name="Vanwijnsberghe S."/>
        </authorList>
    </citation>
    <scope>NUCLEOTIDE SEQUENCE</scope>
    <source>
        <strain evidence="3">LMG 31841</strain>
    </source>
</reference>
<dbReference type="SUPFAM" id="SSF53474">
    <property type="entry name" value="alpha/beta-Hydrolases"/>
    <property type="match status" value="1"/>
</dbReference>